<comment type="caution">
    <text evidence="3">The sequence shown here is derived from an EMBL/GenBank/DDBJ whole genome shotgun (WGS) entry which is preliminary data.</text>
</comment>
<feature type="transmembrane region" description="Helical" evidence="1">
    <location>
        <begin position="12"/>
        <end position="36"/>
    </location>
</feature>
<dbReference type="Proteomes" id="UP001646141">
    <property type="component" value="Unassembled WGS sequence"/>
</dbReference>
<accession>A0ABS1SPU6</accession>
<gene>
    <name evidence="3" type="ORF">D3226_09410</name>
</gene>
<proteinExistence type="predicted"/>
<keyword evidence="4" id="KW-1185">Reference proteome</keyword>
<dbReference type="PANTHER" id="PTHR34351:SF1">
    <property type="entry name" value="SLR1927 PROTEIN"/>
    <property type="match status" value="1"/>
</dbReference>
<feature type="domain" description="DUF58" evidence="2">
    <location>
        <begin position="201"/>
        <end position="265"/>
    </location>
</feature>
<sequence>MLRAGLTRAVRVVTPAGRFVALGGVLAAVLAAWLGWAEAGMLAIAAALLILVSLPFLLGGRAYRVELHAERERVVAGGEATLRVGVTNASRTPALPATAELPVGAALRELPIPFLTPGAEAAIEVAVPTPHRGVIDVGPLALTRRDPIGLLQRELSWPAHRRIHVHPVTAALPASSAGLIRDLEGDASRRLTDADLSFHAVREYAAGDARRHIHWRSTAKTGRLMVRQYEESQTARSAILFDSRRDAYATPEEFELGVSTAASFGAHAVREGRERLVATQWVAGRVRAALAGACELPSRTGAQLLDAWAELDPSDAGVPLEQLARGLAESGRPLSLVVLITGSRPEAQRLRRATVPFAGDVAVLTVRCALHADPAIHRGAGSALLTVGALQDTAPLLLRRGSA</sequence>
<dbReference type="InterPro" id="IPR002881">
    <property type="entry name" value="DUF58"/>
</dbReference>
<dbReference type="PANTHER" id="PTHR34351">
    <property type="entry name" value="SLR1927 PROTEIN-RELATED"/>
    <property type="match status" value="1"/>
</dbReference>
<evidence type="ECO:0000259" key="2">
    <source>
        <dbReference type="Pfam" id="PF01882"/>
    </source>
</evidence>
<name>A0ABS1SPU6_9MICO</name>
<organism evidence="3 4">
    <name type="scientific">Leucobacter chromiireducens subsp. chromiireducens</name>
    <dbReference type="NCBI Taxonomy" id="660067"/>
    <lineage>
        <taxon>Bacteria</taxon>
        <taxon>Bacillati</taxon>
        <taxon>Actinomycetota</taxon>
        <taxon>Actinomycetes</taxon>
        <taxon>Micrococcales</taxon>
        <taxon>Microbacteriaceae</taxon>
        <taxon>Leucobacter</taxon>
    </lineage>
</organism>
<evidence type="ECO:0000256" key="1">
    <source>
        <dbReference type="SAM" id="Phobius"/>
    </source>
</evidence>
<evidence type="ECO:0000313" key="4">
    <source>
        <dbReference type="Proteomes" id="UP001646141"/>
    </source>
</evidence>
<dbReference type="EMBL" id="QYAD01000003">
    <property type="protein sequence ID" value="MBL3690176.1"/>
    <property type="molecule type" value="Genomic_DNA"/>
</dbReference>
<reference evidence="3 4" key="1">
    <citation type="submission" date="2018-09" db="EMBL/GenBank/DDBJ databases">
        <title>Comparative genomics of Leucobacter spp.</title>
        <authorList>
            <person name="Reis A.C."/>
            <person name="Kolvenbach B.A."/>
            <person name="Corvini P.F.X."/>
            <person name="Nunes O.C."/>
        </authorList>
    </citation>
    <scope>NUCLEOTIDE SEQUENCE [LARGE SCALE GENOMIC DNA]</scope>
    <source>
        <strain evidence="3 4">L-1</strain>
    </source>
</reference>
<keyword evidence="1" id="KW-0812">Transmembrane</keyword>
<feature type="transmembrane region" description="Helical" evidence="1">
    <location>
        <begin position="42"/>
        <end position="63"/>
    </location>
</feature>
<keyword evidence="1" id="KW-1133">Transmembrane helix</keyword>
<evidence type="ECO:0000313" key="3">
    <source>
        <dbReference type="EMBL" id="MBL3690176.1"/>
    </source>
</evidence>
<protein>
    <submittedName>
        <fullName evidence="3">DUF58 domain-containing protein</fullName>
    </submittedName>
</protein>
<keyword evidence="1" id="KW-0472">Membrane</keyword>
<dbReference type="Pfam" id="PF01882">
    <property type="entry name" value="DUF58"/>
    <property type="match status" value="1"/>
</dbReference>